<organism evidence="4 5">
    <name type="scientific">Metarhizium album (strain ARSEF 1941)</name>
    <dbReference type="NCBI Taxonomy" id="1081103"/>
    <lineage>
        <taxon>Eukaryota</taxon>
        <taxon>Fungi</taxon>
        <taxon>Dikarya</taxon>
        <taxon>Ascomycota</taxon>
        <taxon>Pezizomycotina</taxon>
        <taxon>Sordariomycetes</taxon>
        <taxon>Hypocreomycetidae</taxon>
        <taxon>Hypocreales</taxon>
        <taxon>Clavicipitaceae</taxon>
        <taxon>Metarhizium</taxon>
    </lineage>
</organism>
<dbReference type="SUPFAM" id="SSF56317">
    <property type="entry name" value="Carbon-nitrogen hydrolase"/>
    <property type="match status" value="1"/>
</dbReference>
<dbReference type="InterPro" id="IPR003010">
    <property type="entry name" value="C-N_Hydrolase"/>
</dbReference>
<evidence type="ECO:0000256" key="1">
    <source>
        <dbReference type="ARBA" id="ARBA00022598"/>
    </source>
</evidence>
<feature type="domain" description="CN hydrolase" evidence="3">
    <location>
        <begin position="5"/>
        <end position="70"/>
    </location>
</feature>
<dbReference type="AlphaFoldDB" id="A0A0B2X9Q3"/>
<dbReference type="STRING" id="1081103.A0A0B2X9Q3"/>
<evidence type="ECO:0000313" key="4">
    <source>
        <dbReference type="EMBL" id="KHO02056.1"/>
    </source>
</evidence>
<dbReference type="HOGENOM" id="CLU_190088_1_0_1"/>
<name>A0A0B2X9Q3_METAS</name>
<dbReference type="GO" id="GO:0005737">
    <property type="term" value="C:cytoplasm"/>
    <property type="evidence" value="ECO:0007669"/>
    <property type="project" value="InterPro"/>
</dbReference>
<keyword evidence="4" id="KW-0012">Acyltransferase</keyword>
<dbReference type="GeneID" id="63735512"/>
<dbReference type="InterPro" id="IPR003694">
    <property type="entry name" value="NAD_synthase"/>
</dbReference>
<dbReference type="GO" id="GO:0009435">
    <property type="term" value="P:NAD+ biosynthetic process"/>
    <property type="evidence" value="ECO:0007669"/>
    <property type="project" value="InterPro"/>
</dbReference>
<dbReference type="EMBL" id="AZHE01000001">
    <property type="protein sequence ID" value="KHO02056.1"/>
    <property type="molecule type" value="Genomic_DNA"/>
</dbReference>
<gene>
    <name evidence="4" type="ORF">MAM_01057</name>
</gene>
<dbReference type="InterPro" id="IPR036526">
    <property type="entry name" value="C-N_Hydrolase_sf"/>
</dbReference>
<evidence type="ECO:0000313" key="5">
    <source>
        <dbReference type="Proteomes" id="UP000030816"/>
    </source>
</evidence>
<dbReference type="PANTHER" id="PTHR23090">
    <property type="entry name" value="NH 3 /GLUTAMINE-DEPENDENT NAD + SYNTHETASE"/>
    <property type="match status" value="1"/>
</dbReference>
<keyword evidence="4" id="KW-0449">Lipoprotein</keyword>
<keyword evidence="5" id="KW-1185">Reference proteome</keyword>
<keyword evidence="1" id="KW-0436">Ligase</keyword>
<dbReference type="RefSeq" id="XP_040683121.1">
    <property type="nucleotide sequence ID" value="XM_040819856.1"/>
</dbReference>
<protein>
    <recommendedName>
        <fullName evidence="2">NAD(+) synthase [glutamine-hydrolyzing]</fullName>
    </recommendedName>
</protein>
<evidence type="ECO:0000259" key="3">
    <source>
        <dbReference type="PROSITE" id="PS50263"/>
    </source>
</evidence>
<accession>A0A0B2X9Q3</accession>
<dbReference type="PROSITE" id="PS50263">
    <property type="entry name" value="CN_HYDROLASE"/>
    <property type="match status" value="1"/>
</dbReference>
<dbReference type="OrthoDB" id="2020662at2759"/>
<dbReference type="Pfam" id="PF00795">
    <property type="entry name" value="CN_hydrolase"/>
    <property type="match status" value="1"/>
</dbReference>
<dbReference type="GO" id="GO:0016746">
    <property type="term" value="F:acyltransferase activity"/>
    <property type="evidence" value="ECO:0007669"/>
    <property type="project" value="UniProtKB-KW"/>
</dbReference>
<sequence>MGRCVTVATCSLRQWALDFEGNTARIIESIRQAKAAGARLRVGPELEITGYGCNDREWLLDILEASPAAY</sequence>
<dbReference type="Proteomes" id="UP000030816">
    <property type="component" value="Unassembled WGS sequence"/>
</dbReference>
<keyword evidence="4" id="KW-0808">Transferase</keyword>
<proteinExistence type="predicted"/>
<dbReference type="Gene3D" id="3.60.110.10">
    <property type="entry name" value="Carbon-nitrogen hydrolase"/>
    <property type="match status" value="1"/>
</dbReference>
<dbReference type="PANTHER" id="PTHR23090:SF9">
    <property type="entry name" value="GLUTAMINE-DEPENDENT NAD(+) SYNTHETASE"/>
    <property type="match status" value="1"/>
</dbReference>
<reference evidence="4 5" key="1">
    <citation type="journal article" date="2014" name="Proc. Natl. Acad. Sci. U.S.A.">
        <title>Trajectory and genomic determinants of fungal-pathogen speciation and host adaptation.</title>
        <authorList>
            <person name="Hu X."/>
            <person name="Xiao G."/>
            <person name="Zheng P."/>
            <person name="Shang Y."/>
            <person name="Su Y."/>
            <person name="Zhang X."/>
            <person name="Liu X."/>
            <person name="Zhan S."/>
            <person name="St Leger R.J."/>
            <person name="Wang C."/>
        </authorList>
    </citation>
    <scope>NUCLEOTIDE SEQUENCE [LARGE SCALE GENOMIC DNA]</scope>
    <source>
        <strain evidence="4 5">ARSEF 1941</strain>
    </source>
</reference>
<evidence type="ECO:0000256" key="2">
    <source>
        <dbReference type="ARBA" id="ARBA00030681"/>
    </source>
</evidence>
<comment type="caution">
    <text evidence="4">The sequence shown here is derived from an EMBL/GenBank/DDBJ whole genome shotgun (WGS) entry which is preliminary data.</text>
</comment>
<dbReference type="GO" id="GO:0003952">
    <property type="term" value="F:NAD+ synthase (glutamine-hydrolyzing) activity"/>
    <property type="evidence" value="ECO:0007669"/>
    <property type="project" value="InterPro"/>
</dbReference>
<dbReference type="GO" id="GO:0004359">
    <property type="term" value="F:glutaminase activity"/>
    <property type="evidence" value="ECO:0007669"/>
    <property type="project" value="InterPro"/>
</dbReference>